<evidence type="ECO:0000313" key="3">
    <source>
        <dbReference type="Proteomes" id="UP000235145"/>
    </source>
</evidence>
<organism evidence="2 3">
    <name type="scientific">Lactuca sativa</name>
    <name type="common">Garden lettuce</name>
    <dbReference type="NCBI Taxonomy" id="4236"/>
    <lineage>
        <taxon>Eukaryota</taxon>
        <taxon>Viridiplantae</taxon>
        <taxon>Streptophyta</taxon>
        <taxon>Embryophyta</taxon>
        <taxon>Tracheophyta</taxon>
        <taxon>Spermatophyta</taxon>
        <taxon>Magnoliopsida</taxon>
        <taxon>eudicotyledons</taxon>
        <taxon>Gunneridae</taxon>
        <taxon>Pentapetalae</taxon>
        <taxon>asterids</taxon>
        <taxon>campanulids</taxon>
        <taxon>Asterales</taxon>
        <taxon>Asteraceae</taxon>
        <taxon>Cichorioideae</taxon>
        <taxon>Cichorieae</taxon>
        <taxon>Lactucinae</taxon>
        <taxon>Lactuca</taxon>
    </lineage>
</organism>
<sequence>MHIDDYIVVFENNKNAISEALIFYETPTIRKYWMIIPDTCILIANKYGVIVLLFKQRRIFNVFVTTRKLVYRYNPFPSFRPRRVTTTKSGTTKSIV</sequence>
<gene>
    <name evidence="2" type="ORF">LSAT_V11C200060030</name>
</gene>
<protein>
    <submittedName>
        <fullName evidence="2">Uncharacterized protein</fullName>
    </submittedName>
</protein>
<feature type="transmembrane region" description="Helical" evidence="1">
    <location>
        <begin position="32"/>
        <end position="54"/>
    </location>
</feature>
<keyword evidence="1" id="KW-0472">Membrane</keyword>
<keyword evidence="1" id="KW-1133">Transmembrane helix</keyword>
<accession>A0A9R1XNT3</accession>
<dbReference type="EMBL" id="NBSK02000002">
    <property type="protein sequence ID" value="KAJ0220071.1"/>
    <property type="molecule type" value="Genomic_DNA"/>
</dbReference>
<keyword evidence="3" id="KW-1185">Reference proteome</keyword>
<comment type="caution">
    <text evidence="2">The sequence shown here is derived from an EMBL/GenBank/DDBJ whole genome shotgun (WGS) entry which is preliminary data.</text>
</comment>
<reference evidence="2 3" key="1">
    <citation type="journal article" date="2017" name="Nat. Commun.">
        <title>Genome assembly with in vitro proximity ligation data and whole-genome triplication in lettuce.</title>
        <authorList>
            <person name="Reyes-Chin-Wo S."/>
            <person name="Wang Z."/>
            <person name="Yang X."/>
            <person name="Kozik A."/>
            <person name="Arikit S."/>
            <person name="Song C."/>
            <person name="Xia L."/>
            <person name="Froenicke L."/>
            <person name="Lavelle D.O."/>
            <person name="Truco M.J."/>
            <person name="Xia R."/>
            <person name="Zhu S."/>
            <person name="Xu C."/>
            <person name="Xu H."/>
            <person name="Xu X."/>
            <person name="Cox K."/>
            <person name="Korf I."/>
            <person name="Meyers B.C."/>
            <person name="Michelmore R.W."/>
        </authorList>
    </citation>
    <scope>NUCLEOTIDE SEQUENCE [LARGE SCALE GENOMIC DNA]</scope>
    <source>
        <strain evidence="3">cv. Salinas</strain>
        <tissue evidence="2">Seedlings</tissue>
    </source>
</reference>
<proteinExistence type="predicted"/>
<name>A0A9R1XNT3_LACSA</name>
<dbReference type="Proteomes" id="UP000235145">
    <property type="component" value="Unassembled WGS sequence"/>
</dbReference>
<evidence type="ECO:0000313" key="2">
    <source>
        <dbReference type="EMBL" id="KAJ0220071.1"/>
    </source>
</evidence>
<evidence type="ECO:0000256" key="1">
    <source>
        <dbReference type="SAM" id="Phobius"/>
    </source>
</evidence>
<keyword evidence="1" id="KW-0812">Transmembrane</keyword>
<dbReference type="AlphaFoldDB" id="A0A9R1XNT3"/>